<sequence length="468" mass="51384">MAGWAQQWAETVAPIRSDLGYENSAEQLRRIAKTQLLKLTDIQRNPQRFFEAHRLLAQHATRLGPGFWIRFTVHYNLCFGSVVAVGDDSQIAQMEDFEKKGLLGCFALTEKLAGVNSGMIVQTVADWDDAAKEFVIDSPTEGSHKNWISQGLVADLALVVADLRVQGKSHGPHAFLVEFRRDGKVVPGIELGDMGVKTVGNDLDNAWIAFHKLRVPHSCLLRRYADVEPGNGGKYVSTAKGFTNMMMIGQRLFTGRVAVAQAALTFTRRLYDSTRSYSDSKVVWGPKGNASLTDIPQLNALFKHAEKKLESLNGFVGECEKRLSVHLANGTVAPLDLQDAIACAKIAASESCIDLCFRLKQDVGSFALMGGTGFGEMDFLQACKFAEGDSRILMQKLARDRLRAKKPVGSDGEQVLAKELQAIASQGQKAWDDNFEKVYDLAWTVVTRIVDELAPGTHLSLPAGLSKL</sequence>
<dbReference type="Gene3D" id="1.20.140.10">
    <property type="entry name" value="Butyryl-CoA Dehydrogenase, subunit A, domain 3"/>
    <property type="match status" value="1"/>
</dbReference>
<dbReference type="SUPFAM" id="SSF56645">
    <property type="entry name" value="Acyl-CoA dehydrogenase NM domain-like"/>
    <property type="match status" value="1"/>
</dbReference>
<dbReference type="EMBL" id="CAUYUJ010015860">
    <property type="protein sequence ID" value="CAK0859003.1"/>
    <property type="molecule type" value="Genomic_DNA"/>
</dbReference>
<gene>
    <name evidence="1" type="ORF">PCOR1329_LOCUS48516</name>
</gene>
<dbReference type="PANTHER" id="PTHR10909">
    <property type="entry name" value="ELECTRON TRANSPORT OXIDOREDUCTASE"/>
    <property type="match status" value="1"/>
</dbReference>
<accession>A0ABN9UH80</accession>
<evidence type="ECO:0000313" key="2">
    <source>
        <dbReference type="Proteomes" id="UP001189429"/>
    </source>
</evidence>
<dbReference type="Gene3D" id="2.40.110.10">
    <property type="entry name" value="Butyryl-CoA Dehydrogenase, subunit A, domain 2"/>
    <property type="match status" value="1"/>
</dbReference>
<organism evidence="1 2">
    <name type="scientific">Prorocentrum cordatum</name>
    <dbReference type="NCBI Taxonomy" id="2364126"/>
    <lineage>
        <taxon>Eukaryota</taxon>
        <taxon>Sar</taxon>
        <taxon>Alveolata</taxon>
        <taxon>Dinophyceae</taxon>
        <taxon>Prorocentrales</taxon>
        <taxon>Prorocentraceae</taxon>
        <taxon>Prorocentrum</taxon>
    </lineage>
</organism>
<dbReference type="Proteomes" id="UP001189429">
    <property type="component" value="Unassembled WGS sequence"/>
</dbReference>
<dbReference type="InterPro" id="IPR036250">
    <property type="entry name" value="AcylCo_DH-like_C"/>
</dbReference>
<proteinExistence type="predicted"/>
<reference evidence="1" key="1">
    <citation type="submission" date="2023-10" db="EMBL/GenBank/DDBJ databases">
        <authorList>
            <person name="Chen Y."/>
            <person name="Shah S."/>
            <person name="Dougan E. K."/>
            <person name="Thang M."/>
            <person name="Chan C."/>
        </authorList>
    </citation>
    <scope>NUCLEOTIDE SEQUENCE [LARGE SCALE GENOMIC DNA]</scope>
</reference>
<protein>
    <recommendedName>
        <fullName evidence="3">Acyl-coenzyme A oxidase</fullName>
    </recommendedName>
</protein>
<keyword evidence="2" id="KW-1185">Reference proteome</keyword>
<dbReference type="SUPFAM" id="SSF47203">
    <property type="entry name" value="Acyl-CoA dehydrogenase C-terminal domain-like"/>
    <property type="match status" value="1"/>
</dbReference>
<evidence type="ECO:0008006" key="3">
    <source>
        <dbReference type="Google" id="ProtNLM"/>
    </source>
</evidence>
<comment type="caution">
    <text evidence="1">The sequence shown here is derived from an EMBL/GenBank/DDBJ whole genome shotgun (WGS) entry which is preliminary data.</text>
</comment>
<dbReference type="InterPro" id="IPR012258">
    <property type="entry name" value="Acyl-CoA_oxidase"/>
</dbReference>
<evidence type="ECO:0000313" key="1">
    <source>
        <dbReference type="EMBL" id="CAK0859003.1"/>
    </source>
</evidence>
<dbReference type="InterPro" id="IPR046373">
    <property type="entry name" value="Acyl-CoA_Oxase/DH_mid-dom_sf"/>
</dbReference>
<name>A0ABN9UH80_9DINO</name>
<dbReference type="InterPro" id="IPR009100">
    <property type="entry name" value="AcylCoA_DH/oxidase_NM_dom_sf"/>
</dbReference>